<keyword evidence="4" id="KW-1185">Reference proteome</keyword>
<evidence type="ECO:0000259" key="2">
    <source>
        <dbReference type="PROSITE" id="PS51782"/>
    </source>
</evidence>
<reference evidence="3 4" key="1">
    <citation type="journal article" date="2021" name="Int. J. Syst. Evol. Microbiol.">
        <title>Salipiger mangrovisoli sp. nov., isolated from mangrove soil and the proposal for the reclassification of Paraphaeobacter pallidus as Salipiger pallidus comb. nov.</title>
        <authorList>
            <person name="Du J."/>
            <person name="Liu Y."/>
            <person name="Pei T."/>
            <person name="Deng M.R."/>
            <person name="Zhu H."/>
        </authorList>
    </citation>
    <scope>NUCLEOTIDE SEQUENCE [LARGE SCALE GENOMIC DNA]</scope>
    <source>
        <strain evidence="3 4">6D45A</strain>
    </source>
</reference>
<feature type="region of interest" description="Disordered" evidence="1">
    <location>
        <begin position="234"/>
        <end position="264"/>
    </location>
</feature>
<dbReference type="SUPFAM" id="SSF54106">
    <property type="entry name" value="LysM domain"/>
    <property type="match status" value="1"/>
</dbReference>
<dbReference type="RefSeq" id="WP_194132893.1">
    <property type="nucleotide sequence ID" value="NZ_JADFFK010000001.1"/>
</dbReference>
<dbReference type="EMBL" id="JADFFK010000001">
    <property type="protein sequence ID" value="MBE9635567.1"/>
    <property type="molecule type" value="Genomic_DNA"/>
</dbReference>
<evidence type="ECO:0000313" key="3">
    <source>
        <dbReference type="EMBL" id="MBE9635567.1"/>
    </source>
</evidence>
<organism evidence="3 4">
    <name type="scientific">Salipiger mangrovisoli</name>
    <dbReference type="NCBI Taxonomy" id="2865933"/>
    <lineage>
        <taxon>Bacteria</taxon>
        <taxon>Pseudomonadati</taxon>
        <taxon>Pseudomonadota</taxon>
        <taxon>Alphaproteobacteria</taxon>
        <taxon>Rhodobacterales</taxon>
        <taxon>Roseobacteraceae</taxon>
        <taxon>Salipiger</taxon>
    </lineage>
</organism>
<feature type="compositionally biased region" description="Low complexity" evidence="1">
    <location>
        <begin position="70"/>
        <end position="102"/>
    </location>
</feature>
<comment type="caution">
    <text evidence="3">The sequence shown here is derived from an EMBL/GenBank/DDBJ whole genome shotgun (WGS) entry which is preliminary data.</text>
</comment>
<dbReference type="PANTHER" id="PTHR34700:SF4">
    <property type="entry name" value="PHAGE-LIKE ELEMENT PBSX PROTEIN XKDP"/>
    <property type="match status" value="1"/>
</dbReference>
<sequence>MNDKLWVWIGLGAAAVVGALYVSGVIGPNPTEMSQPAVTQVTETPGKAAAPSEARPAQSAETQPDAPQVADTNAENAAEAAADAGTGAAPETPETDAPATDAQEPGSEVALALPSEGEAATETSMPPAETDATPPVADAPEAAGAAAPSFDLVRAEPGGLITVAGRAVPGSEVVLLLDGEAELTSPVGDDGRFAAFFDLPPSSVPQVLRLRMSVNGQQVDSEQEVILTPPVPQVASAAPEGEATEAATGLSAAGTTEGQSPEPAAPTVLLSDARGVEVMQSPQPVAPGGVAIDAITYDDEGGVELSGRGSGEAVLRVYLDNSEVTTLQVASNGRWQVALPQIAAGTYTLRVDQIDAGGKVMARAESPFRREPPEKLAAAAAELTSAEAVTAVTVQPGNTLWAIARERYGDGMSYVRLFEANKTQIRDPNLIYPGQIFAFPD</sequence>
<dbReference type="PANTHER" id="PTHR34700">
    <property type="entry name" value="POTASSIUM BINDING PROTEIN KBP"/>
    <property type="match status" value="1"/>
</dbReference>
<dbReference type="PROSITE" id="PS51782">
    <property type="entry name" value="LYSM"/>
    <property type="match status" value="1"/>
</dbReference>
<name>A0ABR9WWD3_9RHOB</name>
<feature type="compositionally biased region" description="Low complexity" evidence="1">
    <location>
        <begin position="235"/>
        <end position="258"/>
    </location>
</feature>
<evidence type="ECO:0000313" key="4">
    <source>
        <dbReference type="Proteomes" id="UP000607796"/>
    </source>
</evidence>
<feature type="compositionally biased region" description="Polar residues" evidence="1">
    <location>
        <begin position="31"/>
        <end position="43"/>
    </location>
</feature>
<dbReference type="Pfam" id="PF01476">
    <property type="entry name" value="LysM"/>
    <property type="match status" value="1"/>
</dbReference>
<gene>
    <name evidence="3" type="ORF">IQ782_01810</name>
</gene>
<dbReference type="Gene3D" id="2.60.40.10">
    <property type="entry name" value="Immunoglobulins"/>
    <property type="match status" value="1"/>
</dbReference>
<proteinExistence type="predicted"/>
<dbReference type="InterPro" id="IPR052196">
    <property type="entry name" value="Bact_Kbp"/>
</dbReference>
<dbReference type="Proteomes" id="UP000607796">
    <property type="component" value="Unassembled WGS sequence"/>
</dbReference>
<dbReference type="CDD" id="cd00118">
    <property type="entry name" value="LysM"/>
    <property type="match status" value="1"/>
</dbReference>
<dbReference type="Gene3D" id="3.10.350.10">
    <property type="entry name" value="LysM domain"/>
    <property type="match status" value="1"/>
</dbReference>
<feature type="region of interest" description="Disordered" evidence="1">
    <location>
        <begin position="29"/>
        <end position="143"/>
    </location>
</feature>
<dbReference type="InterPro" id="IPR018392">
    <property type="entry name" value="LysM"/>
</dbReference>
<dbReference type="InterPro" id="IPR036779">
    <property type="entry name" value="LysM_dom_sf"/>
</dbReference>
<dbReference type="InterPro" id="IPR013783">
    <property type="entry name" value="Ig-like_fold"/>
</dbReference>
<accession>A0ABR9WWD3</accession>
<dbReference type="SMART" id="SM00257">
    <property type="entry name" value="LysM"/>
    <property type="match status" value="1"/>
</dbReference>
<evidence type="ECO:0000256" key="1">
    <source>
        <dbReference type="SAM" id="MobiDB-lite"/>
    </source>
</evidence>
<feature type="compositionally biased region" description="Low complexity" evidence="1">
    <location>
        <begin position="134"/>
        <end position="143"/>
    </location>
</feature>
<protein>
    <submittedName>
        <fullName evidence="3">LysM peptidoglycan-binding domain-containing protein</fullName>
    </submittedName>
</protein>
<feature type="domain" description="LysM" evidence="2">
    <location>
        <begin position="390"/>
        <end position="439"/>
    </location>
</feature>